<feature type="domain" description="HTH luxR-type" evidence="1">
    <location>
        <begin position="300"/>
        <end position="357"/>
    </location>
</feature>
<evidence type="ECO:0000259" key="1">
    <source>
        <dbReference type="SMART" id="SM00421"/>
    </source>
</evidence>
<dbReference type="SMART" id="SM00421">
    <property type="entry name" value="HTH_LUXR"/>
    <property type="match status" value="1"/>
</dbReference>
<dbReference type="InterPro" id="IPR016032">
    <property type="entry name" value="Sig_transdc_resp-reg_C-effctor"/>
</dbReference>
<dbReference type="EMBL" id="JAVIIV010000008">
    <property type="protein sequence ID" value="MDX8486420.1"/>
    <property type="molecule type" value="Genomic_DNA"/>
</dbReference>
<sequence>MSAAFDFAAIEASLVEAAVDPTRWDEAMERVAQATGSFGALLFDVDRHLPILPRTRSVARSFEVYVKDGWLERDERFRLVPFLRSRGVATDEDLMTSDDVARHPYFQEFLAPCGLRWCALVKIAAGDAFWSLSLQRSIAQGPFSREELQGLKVLSDRIGSVAALATMLGLARADAALDAFSASGTAAVMIGNDGTVLRMNGAAESLQARDLVTNGRHLASIDKDATNALNAALHVLLRSPHLASSMPPASLPRARGRPLIAYPLRVANVTYNSLAPCQAVVILVDPDAKRQPPEIHLQTSFSLTSAEARLAAMLSSGDTLEAAAAKCQISYQTARNQLKAVFAKTGTHRQSELVSLLARLVPS</sequence>
<evidence type="ECO:0000313" key="3">
    <source>
        <dbReference type="Proteomes" id="UP001280156"/>
    </source>
</evidence>
<organism evidence="2 3">
    <name type="scientific">Mesorhizobium humile</name>
    <dbReference type="NCBI Taxonomy" id="3072313"/>
    <lineage>
        <taxon>Bacteria</taxon>
        <taxon>Pseudomonadati</taxon>
        <taxon>Pseudomonadota</taxon>
        <taxon>Alphaproteobacteria</taxon>
        <taxon>Hyphomicrobiales</taxon>
        <taxon>Phyllobacteriaceae</taxon>
        <taxon>Mesorhizobium</taxon>
    </lineage>
</organism>
<dbReference type="InterPro" id="IPR036388">
    <property type="entry name" value="WH-like_DNA-bd_sf"/>
</dbReference>
<proteinExistence type="predicted"/>
<dbReference type="SUPFAM" id="SSF46894">
    <property type="entry name" value="C-terminal effector domain of the bipartite response regulators"/>
    <property type="match status" value="1"/>
</dbReference>
<dbReference type="InterPro" id="IPR000792">
    <property type="entry name" value="Tscrpt_reg_LuxR_C"/>
</dbReference>
<reference evidence="2 3" key="1">
    <citation type="submission" date="2023-08" db="EMBL/GenBank/DDBJ databases">
        <title>Implementing the SeqCode for naming new Mesorhizobium species isolated from Vachellia karroo root nodules.</title>
        <authorList>
            <person name="Van Lill M."/>
        </authorList>
    </citation>
    <scope>NUCLEOTIDE SEQUENCE [LARGE SCALE GENOMIC DNA]</scope>
    <source>
        <strain evidence="2 3">VK2B</strain>
    </source>
</reference>
<accession>A0ABU4YHJ4</accession>
<name>A0ABU4YHJ4_9HYPH</name>
<dbReference type="Proteomes" id="UP001280156">
    <property type="component" value="Unassembled WGS sequence"/>
</dbReference>
<gene>
    <name evidence="2" type="ORF">RFM52_14530</name>
</gene>
<keyword evidence="3" id="KW-1185">Reference proteome</keyword>
<protein>
    <submittedName>
        <fullName evidence="2">Helix-turn-helix transcriptional regulator</fullName>
    </submittedName>
</protein>
<dbReference type="RefSeq" id="WP_320295672.1">
    <property type="nucleotide sequence ID" value="NZ_JAVIIU010000005.1"/>
</dbReference>
<evidence type="ECO:0000313" key="2">
    <source>
        <dbReference type="EMBL" id="MDX8486420.1"/>
    </source>
</evidence>
<comment type="caution">
    <text evidence="2">The sequence shown here is derived from an EMBL/GenBank/DDBJ whole genome shotgun (WGS) entry which is preliminary data.</text>
</comment>
<dbReference type="Gene3D" id="1.10.10.10">
    <property type="entry name" value="Winged helix-like DNA-binding domain superfamily/Winged helix DNA-binding domain"/>
    <property type="match status" value="1"/>
</dbReference>